<proteinExistence type="inferred from homology"/>
<evidence type="ECO:0000256" key="8">
    <source>
        <dbReference type="ARBA" id="ARBA00031256"/>
    </source>
</evidence>
<evidence type="ECO:0000256" key="2">
    <source>
        <dbReference type="ARBA" id="ARBA00008782"/>
    </source>
</evidence>
<comment type="function">
    <text evidence="9">Component of the Mediator complex, a coactivator involved in the regulated transcription of nearly all RNA polymerase II-dependent genes. Mediator functions as a bridge to convey information from gene-specific regulatory proteins to the basal RNA polymerase II transcription machinery. Mediator is recruited to promoters by direct interactions with regulatory proteins and serves as a scaffold for the assembly of a functional preinitiation complex with RNA polymerase II and the general transcription factors.</text>
</comment>
<dbReference type="PANTHER" id="PTHR35784">
    <property type="entry name" value="MEDIATOR OF RNA POLYMERASE II TRANSCRIPTION SUBUNIT 5"/>
    <property type="match status" value="1"/>
</dbReference>
<dbReference type="InterPro" id="IPR014801">
    <property type="entry name" value="Mediator_Med5_fun"/>
</dbReference>
<evidence type="ECO:0000256" key="4">
    <source>
        <dbReference type="ARBA" id="ARBA00023015"/>
    </source>
</evidence>
<comment type="subcellular location">
    <subcellularLocation>
        <location evidence="1 9">Nucleus</location>
    </subcellularLocation>
</comment>
<keyword evidence="4 9" id="KW-0805">Transcription regulation</keyword>
<dbReference type="GO" id="GO:0016592">
    <property type="term" value="C:mediator complex"/>
    <property type="evidence" value="ECO:0007669"/>
    <property type="project" value="InterPro"/>
</dbReference>
<dbReference type="Pfam" id="PF08689">
    <property type="entry name" value="Med5"/>
    <property type="match status" value="1"/>
</dbReference>
<evidence type="ECO:0000313" key="11">
    <source>
        <dbReference type="Proteomes" id="UP000799757"/>
    </source>
</evidence>
<evidence type="ECO:0000256" key="1">
    <source>
        <dbReference type="ARBA" id="ARBA00004123"/>
    </source>
</evidence>
<evidence type="ECO:0000256" key="6">
    <source>
        <dbReference type="ARBA" id="ARBA00023163"/>
    </source>
</evidence>
<comment type="subunit">
    <text evidence="9">Component of the Mediator complex.</text>
</comment>
<organism evidence="10 11">
    <name type="scientific">Melanomma pulvis-pyrius CBS 109.77</name>
    <dbReference type="NCBI Taxonomy" id="1314802"/>
    <lineage>
        <taxon>Eukaryota</taxon>
        <taxon>Fungi</taxon>
        <taxon>Dikarya</taxon>
        <taxon>Ascomycota</taxon>
        <taxon>Pezizomycotina</taxon>
        <taxon>Dothideomycetes</taxon>
        <taxon>Pleosporomycetidae</taxon>
        <taxon>Pleosporales</taxon>
        <taxon>Melanommataceae</taxon>
        <taxon>Melanomma</taxon>
    </lineage>
</organism>
<dbReference type="Proteomes" id="UP000799757">
    <property type="component" value="Unassembled WGS sequence"/>
</dbReference>
<evidence type="ECO:0000256" key="7">
    <source>
        <dbReference type="ARBA" id="ARBA00023242"/>
    </source>
</evidence>
<name>A0A6A6WV05_9PLEO</name>
<keyword evidence="5 9" id="KW-0010">Activator</keyword>
<keyword evidence="11" id="KW-1185">Reference proteome</keyword>
<dbReference type="EMBL" id="MU002285">
    <property type="protein sequence ID" value="KAF2787734.1"/>
    <property type="molecule type" value="Genomic_DNA"/>
</dbReference>
<dbReference type="AlphaFoldDB" id="A0A6A6WV05"/>
<keyword evidence="6 9" id="KW-0804">Transcription</keyword>
<sequence>MDSLIKEWALFLDRCLETRIRADLFDAAATQLYGKSPLPGRKLAALLLKPRSAAASSLDPRVIIYVERLLALRKLDASDVLSAAYQYSRDRPLQSKEDSSRWNNPPELEEIIFHRLHKAFSTGERPVSNAEAARTVAVVSAWMASMVTSHTSSSMIQAMAGIQQHPQQQSINVREALGMLLVGLIENIRILDVLTKDELKDTRKYFTQSISTFIPFLSQTSLQIANRLELSQKEHDFHDKSLANGNGDASESTALEVAALQLEGVIDLPLLNTRAGLYIFLNALLVARPLTDDYIIINYLHVRHKIDTQNMATDLIAAAFDVLANAMYRNESSQIMFSLKSFLVNKVPLLLTQLTSSIYPMTSEICITTALSHVDPNAFPAFSQGFEDIMGSNNALSDVRQDFLNACLLHGLLPANAIERLLGETPMQGPPETKYFKKHLLSQCKDNFEKVNLFIDELENLDGNAGAIVAAVTKFISHLCETQMTMYLKTICNLLSRKPQALDVMLQFTSPASILRPLCQFLDEWRYEGDQGEYQPVYDEFGAILVLIMAFVYRFDLSYHDLGITYDSFVAQLLERGHHSITPEELTDVQGRHLGSWLRGFYDSDKEGLSNEVFASCRPQDFYLIVPTLFSQTVMACSAEVLSLDSVKGGLEYLHETFLLPSLVGGLCWMTCHALKQTHQDLDVLMQIFHKLIRSAPTSGDAQAMHSTIMSIVSSRLEKCFRTLKRRHPNRTDIEPLLQAIKGNLNYERSIYSSVTELEQWTNVPHSTLNTSLRHTVQQLSQWASATSLQLNPPSYTHRQVYTSLKILGASRTLRAIIDEVKAQTDAENGAAALDIGVSLICAPAIENSALPVDWVGSPMPASVSPRTHMNLREMLKVEFDNAASLISTDPLAAETIVRLHRRVEAQLLALSQSGLPTAQIDLPDVGMVDVQAQNMPDLDKAMNDAAAATIAAGGDLNMGKQALQRSLDEHLDMAAAGAGLDLSGMGVGSGAPGDMSADLGSLPDLDLGDMGDMGMGMGDDDDEWGLDFNNM</sequence>
<accession>A0A6A6WV05</accession>
<evidence type="ECO:0000256" key="5">
    <source>
        <dbReference type="ARBA" id="ARBA00023159"/>
    </source>
</evidence>
<evidence type="ECO:0000256" key="3">
    <source>
        <dbReference type="ARBA" id="ARBA00020628"/>
    </source>
</evidence>
<protein>
    <recommendedName>
        <fullName evidence="3 9">Mediator of RNA polymerase II transcription subunit 5</fullName>
    </recommendedName>
    <alternativeName>
        <fullName evidence="8 9">Mediator complex subunit 5</fullName>
    </alternativeName>
</protein>
<dbReference type="OrthoDB" id="5322661at2759"/>
<gene>
    <name evidence="9" type="primary">MED5</name>
    <name evidence="10" type="ORF">K505DRAFT_379395</name>
</gene>
<dbReference type="GO" id="GO:0003712">
    <property type="term" value="F:transcription coregulator activity"/>
    <property type="evidence" value="ECO:0007669"/>
    <property type="project" value="InterPro"/>
</dbReference>
<reference evidence="10" key="1">
    <citation type="journal article" date="2020" name="Stud. Mycol.">
        <title>101 Dothideomycetes genomes: a test case for predicting lifestyles and emergence of pathogens.</title>
        <authorList>
            <person name="Haridas S."/>
            <person name="Albert R."/>
            <person name="Binder M."/>
            <person name="Bloem J."/>
            <person name="Labutti K."/>
            <person name="Salamov A."/>
            <person name="Andreopoulos B."/>
            <person name="Baker S."/>
            <person name="Barry K."/>
            <person name="Bills G."/>
            <person name="Bluhm B."/>
            <person name="Cannon C."/>
            <person name="Castanera R."/>
            <person name="Culley D."/>
            <person name="Daum C."/>
            <person name="Ezra D."/>
            <person name="Gonzalez J."/>
            <person name="Henrissat B."/>
            <person name="Kuo A."/>
            <person name="Liang C."/>
            <person name="Lipzen A."/>
            <person name="Lutzoni F."/>
            <person name="Magnuson J."/>
            <person name="Mondo S."/>
            <person name="Nolan M."/>
            <person name="Ohm R."/>
            <person name="Pangilinan J."/>
            <person name="Park H.-J."/>
            <person name="Ramirez L."/>
            <person name="Alfaro M."/>
            <person name="Sun H."/>
            <person name="Tritt A."/>
            <person name="Yoshinaga Y."/>
            <person name="Zwiers L.-H."/>
            <person name="Turgeon B."/>
            <person name="Goodwin S."/>
            <person name="Spatafora J."/>
            <person name="Crous P."/>
            <person name="Grigoriev I."/>
        </authorList>
    </citation>
    <scope>NUCLEOTIDE SEQUENCE</scope>
    <source>
        <strain evidence="10">CBS 109.77</strain>
    </source>
</reference>
<comment type="similarity">
    <text evidence="2 9">Belongs to the Mediator complex subunit 5 family.</text>
</comment>
<evidence type="ECO:0000256" key="9">
    <source>
        <dbReference type="RuleBase" id="RU364142"/>
    </source>
</evidence>
<evidence type="ECO:0000313" key="10">
    <source>
        <dbReference type="EMBL" id="KAF2787734.1"/>
    </source>
</evidence>
<keyword evidence="7 9" id="KW-0539">Nucleus</keyword>
<dbReference type="PANTHER" id="PTHR35784:SF1">
    <property type="entry name" value="MEDIATOR OF RNA POLYMERASE II TRANSCRIPTION SUBUNIT 5"/>
    <property type="match status" value="1"/>
</dbReference>
<dbReference type="GO" id="GO:0006357">
    <property type="term" value="P:regulation of transcription by RNA polymerase II"/>
    <property type="evidence" value="ECO:0007669"/>
    <property type="project" value="InterPro"/>
</dbReference>